<evidence type="ECO:0000256" key="7">
    <source>
        <dbReference type="ARBA" id="ARBA00023002"/>
    </source>
</evidence>
<dbReference type="PRINTS" id="PR00459">
    <property type="entry name" value="ASPEROXIDASE"/>
</dbReference>
<dbReference type="SUPFAM" id="SSF48113">
    <property type="entry name" value="Heme-dependent peroxidases"/>
    <property type="match status" value="2"/>
</dbReference>
<proteinExistence type="inferred from homology"/>
<evidence type="ECO:0000256" key="6">
    <source>
        <dbReference type="ARBA" id="ARBA00022723"/>
    </source>
</evidence>
<feature type="domain" description="Plant heme peroxidase family profile" evidence="11">
    <location>
        <begin position="184"/>
        <end position="453"/>
    </location>
</feature>
<evidence type="ECO:0000256" key="3">
    <source>
        <dbReference type="ARBA" id="ARBA00012940"/>
    </source>
</evidence>
<dbReference type="EMBL" id="RDQH01000328">
    <property type="protein sequence ID" value="RXI06433.1"/>
    <property type="molecule type" value="Genomic_DNA"/>
</dbReference>
<dbReference type="InterPro" id="IPR044831">
    <property type="entry name" value="Ccp1-like"/>
</dbReference>
<dbReference type="PANTHER" id="PTHR31356:SF36">
    <property type="entry name" value="L-ASCORBATE PEROXIDASE 3"/>
    <property type="match status" value="1"/>
</dbReference>
<keyword evidence="8" id="KW-0408">Iron</keyword>
<organism evidence="12 13">
    <name type="scientific">Malus domestica</name>
    <name type="common">Apple</name>
    <name type="synonym">Pyrus malus</name>
    <dbReference type="NCBI Taxonomy" id="3750"/>
    <lineage>
        <taxon>Eukaryota</taxon>
        <taxon>Viridiplantae</taxon>
        <taxon>Streptophyta</taxon>
        <taxon>Embryophyta</taxon>
        <taxon>Tracheophyta</taxon>
        <taxon>Spermatophyta</taxon>
        <taxon>Magnoliopsida</taxon>
        <taxon>eudicotyledons</taxon>
        <taxon>Gunneridae</taxon>
        <taxon>Pentapetalae</taxon>
        <taxon>rosids</taxon>
        <taxon>fabids</taxon>
        <taxon>Rosales</taxon>
        <taxon>Rosaceae</taxon>
        <taxon>Amygdaloideae</taxon>
        <taxon>Maleae</taxon>
        <taxon>Malus</taxon>
    </lineage>
</organism>
<dbReference type="PANTHER" id="PTHR31356">
    <property type="entry name" value="THYLAKOID LUMENAL 29 KDA PROTEIN, CHLOROPLASTIC-RELATED"/>
    <property type="match status" value="1"/>
</dbReference>
<gene>
    <name evidence="12" type="ORF">DVH24_018475</name>
</gene>
<evidence type="ECO:0000313" key="12">
    <source>
        <dbReference type="EMBL" id="RXI06433.1"/>
    </source>
</evidence>
<dbReference type="Proteomes" id="UP000290289">
    <property type="component" value="Chromosome 2"/>
</dbReference>
<accession>A0A498KM94</accession>
<dbReference type="PROSITE" id="PS00435">
    <property type="entry name" value="PEROXIDASE_1"/>
    <property type="match status" value="1"/>
</dbReference>
<evidence type="ECO:0000256" key="10">
    <source>
        <dbReference type="SAM" id="Phobius"/>
    </source>
</evidence>
<comment type="cofactor">
    <cofactor evidence="1">
        <name>heme b</name>
        <dbReference type="ChEBI" id="CHEBI:60344"/>
    </cofactor>
</comment>
<reference evidence="12 13" key="1">
    <citation type="submission" date="2018-10" db="EMBL/GenBank/DDBJ databases">
        <title>A high-quality apple genome assembly.</title>
        <authorList>
            <person name="Hu J."/>
        </authorList>
    </citation>
    <scope>NUCLEOTIDE SEQUENCE [LARGE SCALE GENOMIC DNA]</scope>
    <source>
        <strain evidence="13">cv. HFTH1</strain>
        <tissue evidence="12">Young leaf</tissue>
    </source>
</reference>
<dbReference type="PROSITE" id="PS00436">
    <property type="entry name" value="PEROXIDASE_2"/>
    <property type="match status" value="1"/>
</dbReference>
<dbReference type="Gene3D" id="1.10.520.10">
    <property type="match status" value="2"/>
</dbReference>
<dbReference type="STRING" id="3750.A0A498KM94"/>
<keyword evidence="10" id="KW-0472">Membrane</keyword>
<keyword evidence="10" id="KW-0812">Transmembrane</keyword>
<dbReference type="InterPro" id="IPR010255">
    <property type="entry name" value="Haem_peroxidase_sf"/>
</dbReference>
<evidence type="ECO:0000256" key="2">
    <source>
        <dbReference type="ARBA" id="ARBA00006873"/>
    </source>
</evidence>
<name>A0A498KM94_MALDO</name>
<dbReference type="GO" id="GO:0000302">
    <property type="term" value="P:response to reactive oxygen species"/>
    <property type="evidence" value="ECO:0007669"/>
    <property type="project" value="TreeGrafter"/>
</dbReference>
<evidence type="ECO:0000256" key="1">
    <source>
        <dbReference type="ARBA" id="ARBA00001970"/>
    </source>
</evidence>
<dbReference type="CDD" id="cd00691">
    <property type="entry name" value="ascorbate_peroxidase"/>
    <property type="match status" value="1"/>
</dbReference>
<feature type="region of interest" description="Disordered" evidence="9">
    <location>
        <begin position="292"/>
        <end position="311"/>
    </location>
</feature>
<comment type="caution">
    <text evidence="12">The sequence shown here is derived from an EMBL/GenBank/DDBJ whole genome shotgun (WGS) entry which is preliminary data.</text>
</comment>
<dbReference type="PROSITE" id="PS50873">
    <property type="entry name" value="PEROXIDASE_4"/>
    <property type="match status" value="1"/>
</dbReference>
<dbReference type="GO" id="GO:0042744">
    <property type="term" value="P:hydrogen peroxide catabolic process"/>
    <property type="evidence" value="ECO:0007669"/>
    <property type="project" value="TreeGrafter"/>
</dbReference>
<dbReference type="GO" id="GO:0034599">
    <property type="term" value="P:cellular response to oxidative stress"/>
    <property type="evidence" value="ECO:0007669"/>
    <property type="project" value="InterPro"/>
</dbReference>
<evidence type="ECO:0000256" key="5">
    <source>
        <dbReference type="ARBA" id="ARBA00022617"/>
    </source>
</evidence>
<keyword evidence="6" id="KW-0479">Metal-binding</keyword>
<keyword evidence="4" id="KW-0575">Peroxidase</keyword>
<keyword evidence="10" id="KW-1133">Transmembrane helix</keyword>
<dbReference type="PRINTS" id="PR00458">
    <property type="entry name" value="PEROXIDASE"/>
</dbReference>
<dbReference type="Pfam" id="PF00141">
    <property type="entry name" value="peroxidase"/>
    <property type="match status" value="1"/>
</dbReference>
<dbReference type="GO" id="GO:0020037">
    <property type="term" value="F:heme binding"/>
    <property type="evidence" value="ECO:0007669"/>
    <property type="project" value="InterPro"/>
</dbReference>
<protein>
    <recommendedName>
        <fullName evidence="3">L-ascorbate peroxidase</fullName>
        <ecNumber evidence="3">1.11.1.11</ecNumber>
    </recommendedName>
</protein>
<evidence type="ECO:0000259" key="11">
    <source>
        <dbReference type="PROSITE" id="PS50873"/>
    </source>
</evidence>
<dbReference type="InterPro" id="IPR019793">
    <property type="entry name" value="Peroxidases_heam-ligand_BS"/>
</dbReference>
<evidence type="ECO:0000256" key="8">
    <source>
        <dbReference type="ARBA" id="ARBA00023004"/>
    </source>
</evidence>
<evidence type="ECO:0000313" key="13">
    <source>
        <dbReference type="Proteomes" id="UP000290289"/>
    </source>
</evidence>
<dbReference type="AlphaFoldDB" id="A0A498KM94"/>
<dbReference type="InterPro" id="IPR019794">
    <property type="entry name" value="Peroxidases_AS"/>
</dbReference>
<evidence type="ECO:0000256" key="4">
    <source>
        <dbReference type="ARBA" id="ARBA00022559"/>
    </source>
</evidence>
<dbReference type="GO" id="GO:0016688">
    <property type="term" value="F:L-ascorbate peroxidase activity"/>
    <property type="evidence" value="ECO:0007669"/>
    <property type="project" value="UniProtKB-EC"/>
</dbReference>
<dbReference type="EC" id="1.11.1.11" evidence="3"/>
<dbReference type="InterPro" id="IPR002016">
    <property type="entry name" value="Haem_peroxidase"/>
</dbReference>
<dbReference type="InterPro" id="IPR002207">
    <property type="entry name" value="Peroxidase_I"/>
</dbReference>
<dbReference type="FunFam" id="1.10.420.10:FF:000003">
    <property type="entry name" value="L-ascorbate peroxidase, cytosolic"/>
    <property type="match status" value="1"/>
</dbReference>
<keyword evidence="7" id="KW-0560">Oxidoreductase</keyword>
<keyword evidence="13" id="KW-1185">Reference proteome</keyword>
<evidence type="ECO:0000256" key="9">
    <source>
        <dbReference type="SAM" id="MobiDB-lite"/>
    </source>
</evidence>
<comment type="similarity">
    <text evidence="2">Belongs to the peroxidase family. Ascorbate peroxidase subfamily.</text>
</comment>
<dbReference type="GO" id="GO:0009507">
    <property type="term" value="C:chloroplast"/>
    <property type="evidence" value="ECO:0007669"/>
    <property type="project" value="TreeGrafter"/>
</dbReference>
<sequence>MLFAHELLKGESEGLLKLPADKALLDDLEFRRDVELYARYSSNEDAFFKDYAASQNKLSELGFTPSSSVKAAVKTNTILAQVNMNSMRKKVQDASLPSQNSKLILFLFIWETLLLSFPFILILLLSPYIHPRQQKSLSFRIANSVFLLRFYALMAAPIVNKEYLQEIEKARRDLRALIYSKNCAPIMLRVAWHDAGTYDARTRNGIPGGPNGSIRNKVELNHSANKGLETAVQICEEVKAKHPKITYADLYQEVLLMAKSALRPTEVMQFDKTLNLAGVVAVEITGGPSINFVPGRKDSNQSPPEGRLPDAKLGASHLREVFYRMGLSDKDIVVLSGGHTLGKANKRSGFEGPWTKEPWKFDNSYFVELLEGQTEGLLQLPTDKALVEDPVFHRYVELYAKDNDAFFRDYAVSHKKLSELGFTQPSSAPKVLVTLTIAAIIAALVYDKCKSFVQDMKTLV</sequence>
<keyword evidence="5" id="KW-0349">Heme</keyword>
<feature type="transmembrane region" description="Helical" evidence="10">
    <location>
        <begin position="103"/>
        <end position="125"/>
    </location>
</feature>
<dbReference type="Gene3D" id="1.10.420.10">
    <property type="entry name" value="Peroxidase, domain 2"/>
    <property type="match status" value="2"/>
</dbReference>
<feature type="transmembrane region" description="Helical" evidence="10">
    <location>
        <begin position="137"/>
        <end position="159"/>
    </location>
</feature>
<dbReference type="GO" id="GO:0046872">
    <property type="term" value="F:metal ion binding"/>
    <property type="evidence" value="ECO:0007669"/>
    <property type="project" value="UniProtKB-KW"/>
</dbReference>